<dbReference type="Proteomes" id="UP000314294">
    <property type="component" value="Unassembled WGS sequence"/>
</dbReference>
<dbReference type="EMBL" id="SRLO01002919">
    <property type="protein sequence ID" value="TNN32117.1"/>
    <property type="molecule type" value="Genomic_DNA"/>
</dbReference>
<protein>
    <submittedName>
        <fullName evidence="1">Uncharacterized protein</fullName>
    </submittedName>
</protein>
<accession>A0A4Z2ET66</accession>
<dbReference type="AlphaFoldDB" id="A0A4Z2ET66"/>
<sequence length="161" mass="17743">MRLNRNLKDRVKTKENHVPQSGVLVQNQPISSSKGRSASNAFLLDKVGMEEAQNNNVNTPTNAPRRCSNAPPVIIEETAKQHVETPPTSFHTDSRCDFVNFGASDLGVNPDRPSVDPSAGTRAAAGGAYLRRFVPDPVNPRRPRGSEVTRRSFVLHRFTLE</sequence>
<comment type="caution">
    <text evidence="1">The sequence shown here is derived from an EMBL/GenBank/DDBJ whole genome shotgun (WGS) entry which is preliminary data.</text>
</comment>
<keyword evidence="2" id="KW-1185">Reference proteome</keyword>
<evidence type="ECO:0000313" key="1">
    <source>
        <dbReference type="EMBL" id="TNN32117.1"/>
    </source>
</evidence>
<name>A0A4Z2ET66_9TELE</name>
<reference evidence="1 2" key="1">
    <citation type="submission" date="2019-03" db="EMBL/GenBank/DDBJ databases">
        <title>First draft genome of Liparis tanakae, snailfish: a comprehensive survey of snailfish specific genes.</title>
        <authorList>
            <person name="Kim W."/>
            <person name="Song I."/>
            <person name="Jeong J.-H."/>
            <person name="Kim D."/>
            <person name="Kim S."/>
            <person name="Ryu S."/>
            <person name="Song J.Y."/>
            <person name="Lee S.K."/>
        </authorList>
    </citation>
    <scope>NUCLEOTIDE SEQUENCE [LARGE SCALE GENOMIC DNA]</scope>
    <source>
        <tissue evidence="1">Muscle</tissue>
    </source>
</reference>
<evidence type="ECO:0000313" key="2">
    <source>
        <dbReference type="Proteomes" id="UP000314294"/>
    </source>
</evidence>
<gene>
    <name evidence="1" type="ORF">EYF80_057724</name>
</gene>
<organism evidence="1 2">
    <name type="scientific">Liparis tanakae</name>
    <name type="common">Tanaka's snailfish</name>
    <dbReference type="NCBI Taxonomy" id="230148"/>
    <lineage>
        <taxon>Eukaryota</taxon>
        <taxon>Metazoa</taxon>
        <taxon>Chordata</taxon>
        <taxon>Craniata</taxon>
        <taxon>Vertebrata</taxon>
        <taxon>Euteleostomi</taxon>
        <taxon>Actinopterygii</taxon>
        <taxon>Neopterygii</taxon>
        <taxon>Teleostei</taxon>
        <taxon>Neoteleostei</taxon>
        <taxon>Acanthomorphata</taxon>
        <taxon>Eupercaria</taxon>
        <taxon>Perciformes</taxon>
        <taxon>Cottioidei</taxon>
        <taxon>Cottales</taxon>
        <taxon>Liparidae</taxon>
        <taxon>Liparis</taxon>
    </lineage>
</organism>
<proteinExistence type="predicted"/>